<sequence length="138" mass="15650">MTLFEEYAEAANGLIYVATEKDGQPSLRIMGFGMDPKQPNHWYLVSQPDANKMVDLKQNEKVAIMTYLSFENGGKRIESNQATMEPSKKTWADVKDCFTNPVFHKNHPHPEKEVLLELTIHSARLSAFSGDETVTFND</sequence>
<dbReference type="Proteomes" id="UP001519504">
    <property type="component" value="Unassembled WGS sequence"/>
</dbReference>
<name>A0ABS5R1D2_9LACO</name>
<dbReference type="EMBL" id="JAAMFK010000006">
    <property type="protein sequence ID" value="MBS9339037.1"/>
    <property type="molecule type" value="Genomic_DNA"/>
</dbReference>
<evidence type="ECO:0000259" key="1">
    <source>
        <dbReference type="Pfam" id="PF01243"/>
    </source>
</evidence>
<evidence type="ECO:0000313" key="3">
    <source>
        <dbReference type="Proteomes" id="UP001519504"/>
    </source>
</evidence>
<dbReference type="Pfam" id="PF01243">
    <property type="entry name" value="PNPOx_N"/>
    <property type="match status" value="1"/>
</dbReference>
<organism evidence="2 3">
    <name type="scientific">Fructobacillus broussonetiae</name>
    <dbReference type="NCBI Taxonomy" id="2713173"/>
    <lineage>
        <taxon>Bacteria</taxon>
        <taxon>Bacillati</taxon>
        <taxon>Bacillota</taxon>
        <taxon>Bacilli</taxon>
        <taxon>Lactobacillales</taxon>
        <taxon>Lactobacillaceae</taxon>
        <taxon>Fructobacillus</taxon>
    </lineage>
</organism>
<dbReference type="SUPFAM" id="SSF50475">
    <property type="entry name" value="FMN-binding split barrel"/>
    <property type="match status" value="1"/>
</dbReference>
<dbReference type="InterPro" id="IPR012349">
    <property type="entry name" value="Split_barrel_FMN-bd"/>
</dbReference>
<feature type="domain" description="Pyridoxamine 5'-phosphate oxidase N-terminal" evidence="1">
    <location>
        <begin position="12"/>
        <end position="124"/>
    </location>
</feature>
<proteinExistence type="predicted"/>
<dbReference type="InterPro" id="IPR011576">
    <property type="entry name" value="Pyridox_Oxase_N"/>
</dbReference>
<dbReference type="Gene3D" id="2.30.110.10">
    <property type="entry name" value="Electron Transport, Fmn-binding Protein, Chain A"/>
    <property type="match status" value="1"/>
</dbReference>
<reference evidence="2 3" key="1">
    <citation type="submission" date="2020-02" db="EMBL/GenBank/DDBJ databases">
        <title>Fructobacillus sp. isolated from paper mulberry of Taiwan.</title>
        <authorList>
            <person name="Lin S.-T."/>
        </authorList>
    </citation>
    <scope>NUCLEOTIDE SEQUENCE [LARGE SCALE GENOMIC DNA]</scope>
    <source>
        <strain evidence="2 3">M2-14</strain>
    </source>
</reference>
<keyword evidence="3" id="KW-1185">Reference proteome</keyword>
<dbReference type="RefSeq" id="WP_213809322.1">
    <property type="nucleotide sequence ID" value="NZ_JAAMFK010000006.1"/>
</dbReference>
<gene>
    <name evidence="2" type="ORF">G6R29_05305</name>
</gene>
<evidence type="ECO:0000313" key="2">
    <source>
        <dbReference type="EMBL" id="MBS9339037.1"/>
    </source>
</evidence>
<comment type="caution">
    <text evidence="2">The sequence shown here is derived from an EMBL/GenBank/DDBJ whole genome shotgun (WGS) entry which is preliminary data.</text>
</comment>
<protein>
    <submittedName>
        <fullName evidence="2">Pyridoxamine 5'-phosphate oxidase family protein</fullName>
    </submittedName>
</protein>
<accession>A0ABS5R1D2</accession>